<dbReference type="STRING" id="35608.A0A2U1LXV8"/>
<keyword evidence="11" id="KW-0326">Glycosidase</keyword>
<dbReference type="Pfam" id="PF01055">
    <property type="entry name" value="Glyco_hydro_31_2nd"/>
    <property type="match status" value="1"/>
</dbReference>
<keyword evidence="10" id="KW-0325">Glycoprotein</keyword>
<dbReference type="PROSITE" id="PS00129">
    <property type="entry name" value="GLYCOSYL_HYDROL_F31_1"/>
    <property type="match status" value="1"/>
</dbReference>
<dbReference type="AlphaFoldDB" id="A0A2U1LXV8"/>
<evidence type="ECO:0000259" key="13">
    <source>
        <dbReference type="Pfam" id="PF01055"/>
    </source>
</evidence>
<dbReference type="PANTHER" id="PTHR48004:SF73">
    <property type="entry name" value="RECEPTOR-LIKE PROTEIN 16-RELATED"/>
    <property type="match status" value="1"/>
</dbReference>
<evidence type="ECO:0000256" key="4">
    <source>
        <dbReference type="ARBA" id="ARBA00022614"/>
    </source>
</evidence>
<dbReference type="EMBL" id="PKPP01007282">
    <property type="protein sequence ID" value="PWA53838.1"/>
    <property type="molecule type" value="Genomic_DNA"/>
</dbReference>
<keyword evidence="7" id="KW-0677">Repeat</keyword>
<dbReference type="InterPro" id="IPR000322">
    <property type="entry name" value="Glyco_hydro_31_TIM"/>
</dbReference>
<evidence type="ECO:0000256" key="10">
    <source>
        <dbReference type="ARBA" id="ARBA00023180"/>
    </source>
</evidence>
<evidence type="ECO:0000256" key="11">
    <source>
        <dbReference type="RuleBase" id="RU361185"/>
    </source>
</evidence>
<gene>
    <name evidence="15" type="ORF">CTI12_AA305540</name>
</gene>
<dbReference type="FunFam" id="3.80.10.10:FF:000383">
    <property type="entry name" value="Leucine-rich repeat receptor protein kinase EMS1"/>
    <property type="match status" value="1"/>
</dbReference>
<dbReference type="InterPro" id="IPR030458">
    <property type="entry name" value="Glyco_hydro_31_AS"/>
</dbReference>
<dbReference type="Pfam" id="PF13855">
    <property type="entry name" value="LRR_8"/>
    <property type="match status" value="1"/>
</dbReference>
<dbReference type="Pfam" id="PF00560">
    <property type="entry name" value="LRR_1"/>
    <property type="match status" value="4"/>
</dbReference>
<comment type="similarity">
    <text evidence="2 11">Belongs to the glycosyl hydrolase 31 family.</text>
</comment>
<keyword evidence="11" id="KW-0378">Hydrolase</keyword>
<evidence type="ECO:0000313" key="15">
    <source>
        <dbReference type="EMBL" id="PWA53838.1"/>
    </source>
</evidence>
<dbReference type="InterPro" id="IPR003591">
    <property type="entry name" value="Leu-rich_rpt_typical-subtyp"/>
</dbReference>
<evidence type="ECO:0000256" key="9">
    <source>
        <dbReference type="ARBA" id="ARBA00023136"/>
    </source>
</evidence>
<feature type="domain" description="Glycoside hydrolase family 31 TIM barrel" evidence="13">
    <location>
        <begin position="319"/>
        <end position="481"/>
    </location>
</feature>
<sequence>MKSPQAIIYSSSSSRTSISFLFYCLSIICLTSATVSASYGRNETDYLALLSFKSKITQDPYKVLTSWNHSFHFCDWSGISCGKQHKRVTALRLGSQGLEGSLSPHVGNLSFLRELSLANNSFQGTIPHELGRLYRLRVLHLDENKFNGVIPTNLSGYVVLTSNQNKLTGGIPPFLGNITSMKVFYVVHNPLGGRIPDTLGHWKSLKEFYSGDCNLYGSIPHSIFNLSFLVNFSLSTNHLTGSLPSQIGNQLPNLEFLQLRNNELTGVLPPSISNCSKLGFLEMSHNNFSGKLTIDFSKLKDVYVIRLKYNNFHGRGEADDMSIPCDVMWMDIDYMDGFRCFTFDKDNYPNPQSLADDLHETGFKAIWMLDPGIKHEKGYFVYDSGTEKDVWVQTADEEPFVGEVWPGPCVFPDFTQEKARSWWVDLVKDFISNGVDGIWNDMNEPAVFQSVTKTMPESNIHRGDAELGGHQNHSHYHNCVARLDVAMFNTILRESANEIPANHVGTWSKWLNHRFSVDTNADNTANENNTITSEVKWFDHLNSLSHLLMVPKDMLKDKSIRAEHKRVTALRLGSQGLEGSLSPHVGNLSFLRELSLANNSFQGTIPHELGRLYRLRVLHLVENKFNGVIPTNLSGCSNLEVLWLARNKLVGSIPNEMSLLSKLSSLVISQNKLTGGIPPFLGNITSMKVFFVVHNPLGGSIPDTLGHWKSLKEFYSGDCNLYGSIPHSIFNLSFLVNFSLSTNHLTGSLPLQIGNQLSNLEFLQLRNNELTGVLPPSISNCSKLGFLEMSHNNFSGKLTIDFSKLRDVYVIRLQYNNFHGRGEADDMSFMVAPNLFVAESAASTSSNMSIRRIQVYRYGVLGSTKDIVYSIYGIWRINLNIAYGVSHVGDTVHLVYRHIPSIPVCVYGYPTRKLVDVFEVEEGNKAYVVLVFCPTPVRILPFASIDAISKSVLVIVCTNHHGVLTKLDTFIQTRVDTNDRVFDAAISQEAAISHKPQIYRITPSSTPVTVQEGGGEGELPFGLTARVYAPRFPQRKKMMAIRAVIESVVAVVDGFSSDFVAAH</sequence>
<evidence type="ECO:0000256" key="1">
    <source>
        <dbReference type="ARBA" id="ARBA00004479"/>
    </source>
</evidence>
<dbReference type="PANTHER" id="PTHR48004">
    <property type="entry name" value="OS01G0149700 PROTEIN"/>
    <property type="match status" value="1"/>
</dbReference>
<evidence type="ECO:0000256" key="7">
    <source>
        <dbReference type="ARBA" id="ARBA00022737"/>
    </source>
</evidence>
<dbReference type="Pfam" id="PF08263">
    <property type="entry name" value="LRRNT_2"/>
    <property type="match status" value="1"/>
</dbReference>
<comment type="similarity">
    <text evidence="3">Belongs to the RLP family.</text>
</comment>
<dbReference type="Gene3D" id="3.20.20.80">
    <property type="entry name" value="Glycosidases"/>
    <property type="match status" value="1"/>
</dbReference>
<keyword evidence="16" id="KW-1185">Reference proteome</keyword>
<dbReference type="InterPro" id="IPR032675">
    <property type="entry name" value="LRR_dom_sf"/>
</dbReference>
<keyword evidence="4" id="KW-0433">Leucine-rich repeat</keyword>
<dbReference type="FunFam" id="3.80.10.10:FF:000095">
    <property type="entry name" value="LRR receptor-like serine/threonine-protein kinase GSO1"/>
    <property type="match status" value="1"/>
</dbReference>
<evidence type="ECO:0000313" key="16">
    <source>
        <dbReference type="Proteomes" id="UP000245207"/>
    </source>
</evidence>
<evidence type="ECO:0000256" key="2">
    <source>
        <dbReference type="ARBA" id="ARBA00007806"/>
    </source>
</evidence>
<dbReference type="SUPFAM" id="SSF52058">
    <property type="entry name" value="L domain-like"/>
    <property type="match status" value="2"/>
</dbReference>
<dbReference type="GO" id="GO:0051707">
    <property type="term" value="P:response to other organism"/>
    <property type="evidence" value="ECO:0007669"/>
    <property type="project" value="UniProtKB-ARBA"/>
</dbReference>
<keyword evidence="9 12" id="KW-0472">Membrane</keyword>
<keyword evidence="8 12" id="KW-1133">Transmembrane helix</keyword>
<keyword evidence="5 12" id="KW-0812">Transmembrane</keyword>
<evidence type="ECO:0000256" key="12">
    <source>
        <dbReference type="SAM" id="Phobius"/>
    </source>
</evidence>
<organism evidence="15 16">
    <name type="scientific">Artemisia annua</name>
    <name type="common">Sweet wormwood</name>
    <dbReference type="NCBI Taxonomy" id="35608"/>
    <lineage>
        <taxon>Eukaryota</taxon>
        <taxon>Viridiplantae</taxon>
        <taxon>Streptophyta</taxon>
        <taxon>Embryophyta</taxon>
        <taxon>Tracheophyta</taxon>
        <taxon>Spermatophyta</taxon>
        <taxon>Magnoliopsida</taxon>
        <taxon>eudicotyledons</taxon>
        <taxon>Gunneridae</taxon>
        <taxon>Pentapetalae</taxon>
        <taxon>asterids</taxon>
        <taxon>campanulids</taxon>
        <taxon>Asterales</taxon>
        <taxon>Asteraceae</taxon>
        <taxon>Asteroideae</taxon>
        <taxon>Anthemideae</taxon>
        <taxon>Artemisiinae</taxon>
        <taxon>Artemisia</taxon>
    </lineage>
</organism>
<evidence type="ECO:0000256" key="5">
    <source>
        <dbReference type="ARBA" id="ARBA00022692"/>
    </source>
</evidence>
<accession>A0A2U1LXV8</accession>
<dbReference type="SUPFAM" id="SSF51445">
    <property type="entry name" value="(Trans)glycosidases"/>
    <property type="match status" value="1"/>
</dbReference>
<feature type="transmembrane region" description="Helical" evidence="12">
    <location>
        <begin position="20"/>
        <end position="39"/>
    </location>
</feature>
<dbReference type="Proteomes" id="UP000245207">
    <property type="component" value="Unassembled WGS sequence"/>
</dbReference>
<dbReference type="OrthoDB" id="687555at2759"/>
<evidence type="ECO:0000256" key="3">
    <source>
        <dbReference type="ARBA" id="ARBA00009592"/>
    </source>
</evidence>
<dbReference type="GO" id="GO:0005975">
    <property type="term" value="P:carbohydrate metabolic process"/>
    <property type="evidence" value="ECO:0007669"/>
    <property type="project" value="InterPro"/>
</dbReference>
<dbReference type="FunFam" id="3.80.10.10:FF:000275">
    <property type="entry name" value="Leucine-rich repeat receptor-like protein kinase"/>
    <property type="match status" value="1"/>
</dbReference>
<feature type="domain" description="Leucine-rich repeat-containing N-terminal plant-type" evidence="14">
    <location>
        <begin position="43"/>
        <end position="81"/>
    </location>
</feature>
<dbReference type="Gene3D" id="3.80.10.10">
    <property type="entry name" value="Ribonuclease Inhibitor"/>
    <property type="match status" value="5"/>
</dbReference>
<dbReference type="GO" id="GO:0006952">
    <property type="term" value="P:defense response"/>
    <property type="evidence" value="ECO:0007669"/>
    <property type="project" value="UniProtKB-ARBA"/>
</dbReference>
<evidence type="ECO:0000259" key="14">
    <source>
        <dbReference type="Pfam" id="PF08263"/>
    </source>
</evidence>
<dbReference type="InterPro" id="IPR052941">
    <property type="entry name" value="StomDev_PlantInt_Reg"/>
</dbReference>
<evidence type="ECO:0000256" key="8">
    <source>
        <dbReference type="ARBA" id="ARBA00022989"/>
    </source>
</evidence>
<comment type="caution">
    <text evidence="15">The sequence shown here is derived from an EMBL/GenBank/DDBJ whole genome shotgun (WGS) entry which is preliminary data.</text>
</comment>
<dbReference type="InterPro" id="IPR001611">
    <property type="entry name" value="Leu-rich_rpt"/>
</dbReference>
<dbReference type="InterPro" id="IPR013210">
    <property type="entry name" value="LRR_N_plant-typ"/>
</dbReference>
<reference evidence="15 16" key="1">
    <citation type="journal article" date="2018" name="Mol. Plant">
        <title>The genome of Artemisia annua provides insight into the evolution of Asteraceae family and artemisinin biosynthesis.</title>
        <authorList>
            <person name="Shen Q."/>
            <person name="Zhang L."/>
            <person name="Liao Z."/>
            <person name="Wang S."/>
            <person name="Yan T."/>
            <person name="Shi P."/>
            <person name="Liu M."/>
            <person name="Fu X."/>
            <person name="Pan Q."/>
            <person name="Wang Y."/>
            <person name="Lv Z."/>
            <person name="Lu X."/>
            <person name="Zhang F."/>
            <person name="Jiang W."/>
            <person name="Ma Y."/>
            <person name="Chen M."/>
            <person name="Hao X."/>
            <person name="Li L."/>
            <person name="Tang Y."/>
            <person name="Lv G."/>
            <person name="Zhou Y."/>
            <person name="Sun X."/>
            <person name="Brodelius P.E."/>
            <person name="Rose J.K.C."/>
            <person name="Tang K."/>
        </authorList>
    </citation>
    <scope>NUCLEOTIDE SEQUENCE [LARGE SCALE GENOMIC DNA]</scope>
    <source>
        <strain evidence="16">cv. Huhao1</strain>
        <tissue evidence="15">Leaf</tissue>
    </source>
</reference>
<comment type="subcellular location">
    <subcellularLocation>
        <location evidence="1">Membrane</location>
        <topology evidence="1">Single-pass type I membrane protein</topology>
    </subcellularLocation>
</comment>
<dbReference type="GO" id="GO:0004553">
    <property type="term" value="F:hydrolase activity, hydrolyzing O-glycosyl compounds"/>
    <property type="evidence" value="ECO:0007669"/>
    <property type="project" value="InterPro"/>
</dbReference>
<dbReference type="SMART" id="SM00369">
    <property type="entry name" value="LRR_TYP"/>
    <property type="match status" value="5"/>
</dbReference>
<dbReference type="GO" id="GO:0016020">
    <property type="term" value="C:membrane"/>
    <property type="evidence" value="ECO:0007669"/>
    <property type="project" value="UniProtKB-SubCell"/>
</dbReference>
<dbReference type="PROSITE" id="PS51450">
    <property type="entry name" value="LRR"/>
    <property type="match status" value="1"/>
</dbReference>
<dbReference type="InterPro" id="IPR017853">
    <property type="entry name" value="GH"/>
</dbReference>
<proteinExistence type="inferred from homology"/>
<protein>
    <submittedName>
        <fullName evidence="15">Leucine-rich repeat protein</fullName>
    </submittedName>
</protein>
<name>A0A2U1LXV8_ARTAN</name>
<keyword evidence="6" id="KW-0732">Signal</keyword>
<evidence type="ECO:0000256" key="6">
    <source>
        <dbReference type="ARBA" id="ARBA00022729"/>
    </source>
</evidence>